<name>A0A366M3H4_9ACTN</name>
<evidence type="ECO:0000313" key="2">
    <source>
        <dbReference type="Proteomes" id="UP000253303"/>
    </source>
</evidence>
<dbReference type="AlphaFoldDB" id="A0A366M3H4"/>
<evidence type="ECO:0000313" key="1">
    <source>
        <dbReference type="EMBL" id="RBQ20746.1"/>
    </source>
</evidence>
<keyword evidence="2" id="KW-1185">Reference proteome</keyword>
<dbReference type="Gene3D" id="3.30.2140.10">
    <property type="entry name" value="Arylamine N-acetyltransferase"/>
    <property type="match status" value="1"/>
</dbReference>
<sequence>MVVRRKRRLTDFARFATTRAADSPLERLLIAYRLKGDRSATLLARTLTVATPDGTAERRVLGDREAFAAALADDIGVPLAGLGPDGIGTLWRRTARQHAEWLSRVESGALD</sequence>
<dbReference type="EMBL" id="QMEY01000002">
    <property type="protein sequence ID" value="RBQ20746.1"/>
    <property type="molecule type" value="Genomic_DNA"/>
</dbReference>
<reference evidence="1 2" key="1">
    <citation type="submission" date="2018-06" db="EMBL/GenBank/DDBJ databases">
        <title>Sphaerisporangium craniellae sp. nov., isolated from a marine sponge in the South China Sea.</title>
        <authorList>
            <person name="Li L."/>
        </authorList>
    </citation>
    <scope>NUCLEOTIDE SEQUENCE [LARGE SCALE GENOMIC DNA]</scope>
    <source>
        <strain evidence="1 2">LHW63015</strain>
    </source>
</reference>
<protein>
    <submittedName>
        <fullName evidence="1">Uncharacterized protein</fullName>
    </submittedName>
</protein>
<accession>A0A366M3H4</accession>
<gene>
    <name evidence="1" type="ORF">DP939_06610</name>
</gene>
<organism evidence="1 2">
    <name type="scientific">Spongiactinospora rosea</name>
    <dbReference type="NCBI Taxonomy" id="2248750"/>
    <lineage>
        <taxon>Bacteria</taxon>
        <taxon>Bacillati</taxon>
        <taxon>Actinomycetota</taxon>
        <taxon>Actinomycetes</taxon>
        <taxon>Streptosporangiales</taxon>
        <taxon>Streptosporangiaceae</taxon>
        <taxon>Spongiactinospora</taxon>
    </lineage>
</organism>
<comment type="caution">
    <text evidence="1">The sequence shown here is derived from an EMBL/GenBank/DDBJ whole genome shotgun (WGS) entry which is preliminary data.</text>
</comment>
<dbReference type="Proteomes" id="UP000253303">
    <property type="component" value="Unassembled WGS sequence"/>
</dbReference>
<proteinExistence type="predicted"/>